<evidence type="ECO:0000313" key="2">
    <source>
        <dbReference type="EMBL" id="KAK2624510.1"/>
    </source>
</evidence>
<comment type="caution">
    <text evidence="2">The sequence shown here is derived from an EMBL/GenBank/DDBJ whole genome shotgun (WGS) entry which is preliminary data.</text>
</comment>
<feature type="compositionally biased region" description="Pro residues" evidence="1">
    <location>
        <begin position="546"/>
        <end position="566"/>
    </location>
</feature>
<feature type="compositionally biased region" description="Polar residues" evidence="1">
    <location>
        <begin position="487"/>
        <end position="508"/>
    </location>
</feature>
<name>A0AAD9WAR7_9HELO</name>
<evidence type="ECO:0000313" key="3">
    <source>
        <dbReference type="Proteomes" id="UP001285354"/>
    </source>
</evidence>
<proteinExistence type="predicted"/>
<sequence length="620" mass="68426">MLVESPKIFLGHPDVLPRVAAQVTSNCAPEDWNPRDSFWALQTASLPLIRFTSMQSPETHRNTSYSPLGERRGKSDLACFSLDQSWARTASDSARARAYPSPPMSGSPPLPPRRILDPSDRGHGSYGPGGQDIFRGTQTPQTEHMEHRESTMRGYMPYPGAYRPEQMVAGQVQFQQALPPPSVQQPPPQQYHSGCGYTQLSQMPHPFSGGPDRQLIREAPEFQSSKQQRKTKGHVASACVPCKRAHLRCDADASMRRPLSMYASTDPSLFADTLPRSGSYRVLKSQAGPLGSVGSMGQRFMDYTSATDANMYGAPLPPAPRMAPSFEPPCAYLTMELQFARTTQSFRETIGVHSFQARKLQDVVSASERDKVARLQRSFEDERREREPNYLPPIYLARFEEDHATQSIGFSPDDLGGTRTDRQEMFTFQAPDGQQRTFQVRLGLAKRDSTYFIVLLLVVPPATPQTFHQPSSSPYSREPYSRDPQYGHQTPQQSCQPAHGASSASSNPGFGDRVEMTAYRVPGLSGPGHPSSAGVTSFAPAQPRSEYPPGPGPYQAPRSELPPTPVPTLSQRPHDLQLPPIRDQRGKAPSPADPMRRDDRTGRVDIGGLLEQPGPASRGY</sequence>
<gene>
    <name evidence="2" type="ORF">QTJ16_006460</name>
</gene>
<reference evidence="2" key="1">
    <citation type="submission" date="2023-06" db="EMBL/GenBank/DDBJ databases">
        <title>Draft genome of Marssonina rosae.</title>
        <authorList>
            <person name="Cheng Q."/>
        </authorList>
    </citation>
    <scope>NUCLEOTIDE SEQUENCE</scope>
    <source>
        <strain evidence="2">R4</strain>
    </source>
</reference>
<organism evidence="2 3">
    <name type="scientific">Diplocarpon rosae</name>
    <dbReference type="NCBI Taxonomy" id="946125"/>
    <lineage>
        <taxon>Eukaryota</taxon>
        <taxon>Fungi</taxon>
        <taxon>Dikarya</taxon>
        <taxon>Ascomycota</taxon>
        <taxon>Pezizomycotina</taxon>
        <taxon>Leotiomycetes</taxon>
        <taxon>Helotiales</taxon>
        <taxon>Drepanopezizaceae</taxon>
        <taxon>Diplocarpon</taxon>
    </lineage>
</organism>
<accession>A0AAD9WAR7</accession>
<feature type="region of interest" description="Disordered" evidence="1">
    <location>
        <begin position="91"/>
        <end position="149"/>
    </location>
</feature>
<keyword evidence="3" id="KW-1185">Reference proteome</keyword>
<evidence type="ECO:0008006" key="4">
    <source>
        <dbReference type="Google" id="ProtNLM"/>
    </source>
</evidence>
<dbReference type="AlphaFoldDB" id="A0AAD9WAR7"/>
<feature type="compositionally biased region" description="Low complexity" evidence="1">
    <location>
        <begin position="470"/>
        <end position="484"/>
    </location>
</feature>
<feature type="compositionally biased region" description="Basic and acidic residues" evidence="1">
    <location>
        <begin position="114"/>
        <end position="123"/>
    </location>
</feature>
<feature type="compositionally biased region" description="Pro residues" evidence="1">
    <location>
        <begin position="100"/>
        <end position="112"/>
    </location>
</feature>
<feature type="compositionally biased region" description="Basic and acidic residues" evidence="1">
    <location>
        <begin position="594"/>
        <end position="603"/>
    </location>
</feature>
<dbReference type="EMBL" id="JAUBYV010000010">
    <property type="protein sequence ID" value="KAK2624510.1"/>
    <property type="molecule type" value="Genomic_DNA"/>
</dbReference>
<feature type="region of interest" description="Disordered" evidence="1">
    <location>
        <begin position="463"/>
        <end position="620"/>
    </location>
</feature>
<evidence type="ECO:0000256" key="1">
    <source>
        <dbReference type="SAM" id="MobiDB-lite"/>
    </source>
</evidence>
<protein>
    <recommendedName>
        <fullName evidence="4">Zn(2)-C6 fungal-type domain-containing protein</fullName>
    </recommendedName>
</protein>
<dbReference type="Proteomes" id="UP001285354">
    <property type="component" value="Unassembled WGS sequence"/>
</dbReference>